<dbReference type="RefSeq" id="WP_114365578.1">
    <property type="nucleotide sequence ID" value="NZ_BHZF01000001.1"/>
</dbReference>
<dbReference type="PANTHER" id="PTHR33608">
    <property type="entry name" value="BLL2464 PROTEIN"/>
    <property type="match status" value="1"/>
</dbReference>
<evidence type="ECO:0000256" key="1">
    <source>
        <dbReference type="SAM" id="Coils"/>
    </source>
</evidence>
<dbReference type="SUPFAM" id="SSF53300">
    <property type="entry name" value="vWA-like"/>
    <property type="match status" value="1"/>
</dbReference>
<evidence type="ECO:0000259" key="2">
    <source>
        <dbReference type="Pfam" id="PF01882"/>
    </source>
</evidence>
<dbReference type="InterPro" id="IPR036465">
    <property type="entry name" value="vWFA_dom_sf"/>
</dbReference>
<sequence>MEIAELLKKVRQIELKTRKKSNEVLLGSYHSAFKGRGLTVSEVRPYAFGDDVRLLDWKVTARLLIPHIKVMQEERELTLLLVVDRSGSHLFGTRYAQKADYITEIAALLAFSALNNNDKVGVLSIGTNGLHLIKPHKGRQHVLKIIRELIGMNGDNGTAHLFQSLDFINKAFKKRSIVFILSDFLIEENLEKSVKQLSTKHDLVAIRVQDNFEKHPIPLGFTKMKDIESGESYWVNLNKKKIEAYKKDIELLNNEIKNMFQKNGAGFIDLTVGDDYYKSLIKYFQSRR</sequence>
<dbReference type="PANTHER" id="PTHR33608:SF6">
    <property type="entry name" value="BLL2464 PROTEIN"/>
    <property type="match status" value="1"/>
</dbReference>
<dbReference type="AlphaFoldDB" id="A0A369A6L1"/>
<protein>
    <submittedName>
        <fullName evidence="3">Uncharacterized protein DUF58</fullName>
    </submittedName>
</protein>
<evidence type="ECO:0000313" key="3">
    <source>
        <dbReference type="EMBL" id="RCX04982.1"/>
    </source>
</evidence>
<dbReference type="Gene3D" id="3.40.50.410">
    <property type="entry name" value="von Willebrand factor, type A domain"/>
    <property type="match status" value="1"/>
</dbReference>
<organism evidence="3 4">
    <name type="scientific">Schleiferia thermophila</name>
    <dbReference type="NCBI Taxonomy" id="884107"/>
    <lineage>
        <taxon>Bacteria</taxon>
        <taxon>Pseudomonadati</taxon>
        <taxon>Bacteroidota</taxon>
        <taxon>Flavobacteriia</taxon>
        <taxon>Flavobacteriales</taxon>
        <taxon>Schleiferiaceae</taxon>
        <taxon>Schleiferia</taxon>
    </lineage>
</organism>
<proteinExistence type="predicted"/>
<evidence type="ECO:0000313" key="4">
    <source>
        <dbReference type="Proteomes" id="UP000253517"/>
    </source>
</evidence>
<keyword evidence="4" id="KW-1185">Reference proteome</keyword>
<comment type="caution">
    <text evidence="3">The sequence shown here is derived from an EMBL/GenBank/DDBJ whole genome shotgun (WGS) entry which is preliminary data.</text>
</comment>
<dbReference type="Proteomes" id="UP000253517">
    <property type="component" value="Unassembled WGS sequence"/>
</dbReference>
<feature type="coiled-coil region" evidence="1">
    <location>
        <begin position="235"/>
        <end position="262"/>
    </location>
</feature>
<dbReference type="Pfam" id="PF01882">
    <property type="entry name" value="DUF58"/>
    <property type="match status" value="1"/>
</dbReference>
<dbReference type="InterPro" id="IPR002881">
    <property type="entry name" value="DUF58"/>
</dbReference>
<name>A0A369A6L1_9FLAO</name>
<feature type="domain" description="DUF58" evidence="2">
    <location>
        <begin position="42"/>
        <end position="242"/>
    </location>
</feature>
<accession>A0A369A6L1</accession>
<keyword evidence="1" id="KW-0175">Coiled coil</keyword>
<gene>
    <name evidence="3" type="ORF">DES35_101261</name>
</gene>
<reference evidence="3 4" key="1">
    <citation type="submission" date="2018-07" db="EMBL/GenBank/DDBJ databases">
        <title>Genomic Encyclopedia of Type Strains, Phase IV (KMG-IV): sequencing the most valuable type-strain genomes for metagenomic binning, comparative biology and taxonomic classification.</title>
        <authorList>
            <person name="Goeker M."/>
        </authorList>
    </citation>
    <scope>NUCLEOTIDE SEQUENCE [LARGE SCALE GENOMIC DNA]</scope>
    <source>
        <strain evidence="3 4">DSM 21410</strain>
    </source>
</reference>
<dbReference type="EMBL" id="QPJS01000001">
    <property type="protein sequence ID" value="RCX04982.1"/>
    <property type="molecule type" value="Genomic_DNA"/>
</dbReference>